<accession>A0A2V5GXP1</accession>
<dbReference type="Proteomes" id="UP000249829">
    <property type="component" value="Unassembled WGS sequence"/>
</dbReference>
<feature type="compositionally biased region" description="Basic and acidic residues" evidence="1">
    <location>
        <begin position="116"/>
        <end position="125"/>
    </location>
</feature>
<name>A0A2V5GXP1_ASPV1</name>
<evidence type="ECO:0000313" key="3">
    <source>
        <dbReference type="Proteomes" id="UP000249829"/>
    </source>
</evidence>
<organism evidence="2 3">
    <name type="scientific">Aspergillus violaceofuscus (strain CBS 115571)</name>
    <dbReference type="NCBI Taxonomy" id="1450538"/>
    <lineage>
        <taxon>Eukaryota</taxon>
        <taxon>Fungi</taxon>
        <taxon>Dikarya</taxon>
        <taxon>Ascomycota</taxon>
        <taxon>Pezizomycotina</taxon>
        <taxon>Eurotiomycetes</taxon>
        <taxon>Eurotiomycetidae</taxon>
        <taxon>Eurotiales</taxon>
        <taxon>Aspergillaceae</taxon>
        <taxon>Aspergillus</taxon>
    </lineage>
</organism>
<gene>
    <name evidence="2" type="ORF">BO99DRAFT_415243</name>
</gene>
<reference evidence="2 3" key="1">
    <citation type="submission" date="2018-02" db="EMBL/GenBank/DDBJ databases">
        <title>The genomes of Aspergillus section Nigri reveals drivers in fungal speciation.</title>
        <authorList>
            <consortium name="DOE Joint Genome Institute"/>
            <person name="Vesth T.C."/>
            <person name="Nybo J."/>
            <person name="Theobald S."/>
            <person name="Brandl J."/>
            <person name="Frisvad J.C."/>
            <person name="Nielsen K.F."/>
            <person name="Lyhne E.K."/>
            <person name="Kogle M.E."/>
            <person name="Kuo A."/>
            <person name="Riley R."/>
            <person name="Clum A."/>
            <person name="Nolan M."/>
            <person name="Lipzen A."/>
            <person name="Salamov A."/>
            <person name="Henrissat B."/>
            <person name="Wiebenga A."/>
            <person name="De vries R.P."/>
            <person name="Grigoriev I.V."/>
            <person name="Mortensen U.H."/>
            <person name="Andersen M.R."/>
            <person name="Baker S.E."/>
        </authorList>
    </citation>
    <scope>NUCLEOTIDE SEQUENCE [LARGE SCALE GENOMIC DNA]</scope>
    <source>
        <strain evidence="2 3">CBS 115571</strain>
    </source>
</reference>
<keyword evidence="3" id="KW-1185">Reference proteome</keyword>
<proteinExistence type="predicted"/>
<feature type="region of interest" description="Disordered" evidence="1">
    <location>
        <begin position="116"/>
        <end position="146"/>
    </location>
</feature>
<protein>
    <submittedName>
        <fullName evidence="2">Uncharacterized protein</fullName>
    </submittedName>
</protein>
<sequence length="161" mass="18210">MDNRPPTPTYVTLNHGWYDYFIHRLEEGGYRYYLVVGAQYIFWAFPPWPDAPIVAVVVHADKMEELIGWLLSLGFVSCLGCGRRQVGRHFHIQDCPSGELELVLYVLTETEQLDLDAGREDRDADSPGASMIRGPRGAPGSGSMPWRCFDFARGSLKSRDE</sequence>
<evidence type="ECO:0000313" key="2">
    <source>
        <dbReference type="EMBL" id="PYI16215.1"/>
    </source>
</evidence>
<dbReference type="OMA" id="GRHFHIQ"/>
<evidence type="ECO:0000256" key="1">
    <source>
        <dbReference type="SAM" id="MobiDB-lite"/>
    </source>
</evidence>
<dbReference type="AlphaFoldDB" id="A0A2V5GXP1"/>
<dbReference type="EMBL" id="KZ825172">
    <property type="protein sequence ID" value="PYI16215.1"/>
    <property type="molecule type" value="Genomic_DNA"/>
</dbReference>